<name>A0A0K2CP57_9CAUD</name>
<keyword evidence="4" id="KW-1185">Reference proteome</keyword>
<dbReference type="Gene3D" id="1.10.260.40">
    <property type="entry name" value="lambda repressor-like DNA-binding domains"/>
    <property type="match status" value="1"/>
</dbReference>
<keyword evidence="1" id="KW-0238">DNA-binding</keyword>
<dbReference type="OrthoDB" id="22058at10239"/>
<dbReference type="RefSeq" id="YP_009215075.1">
    <property type="nucleotide sequence ID" value="NC_028969.1"/>
</dbReference>
<evidence type="ECO:0000256" key="1">
    <source>
        <dbReference type="ARBA" id="ARBA00023125"/>
    </source>
</evidence>
<feature type="domain" description="HTH cro/C1-type" evidence="2">
    <location>
        <begin position="10"/>
        <end position="64"/>
    </location>
</feature>
<dbReference type="CDD" id="cd00093">
    <property type="entry name" value="HTH_XRE"/>
    <property type="match status" value="1"/>
</dbReference>
<dbReference type="GeneID" id="26641400"/>
<reference evidence="3 4" key="1">
    <citation type="journal article" date="2015" name="Genome Announc.">
        <title>Genome Sequences of Five Additional Brevibacillus laterosporus Bacteriophages.</title>
        <authorList>
            <person name="Merrill B.D."/>
            <person name="Berg J.A."/>
            <person name="Graves K.A."/>
            <person name="Ward A.T."/>
            <person name="Hilton J.A."/>
            <person name="Wake B.N."/>
            <person name="Grose J.H."/>
            <person name="Breakwell D.P."/>
            <person name="Burnett S.H."/>
        </authorList>
    </citation>
    <scope>NUCLEOTIDE SEQUENCE [LARGE SCALE GENOMIC DNA]</scope>
</reference>
<dbReference type="Pfam" id="PF01381">
    <property type="entry name" value="HTH_3"/>
    <property type="match status" value="1"/>
</dbReference>
<protein>
    <submittedName>
        <fullName evidence="3">Putative XRE family transcriptional regulator</fullName>
    </submittedName>
</protein>
<dbReference type="InterPro" id="IPR001387">
    <property type="entry name" value="Cro/C1-type_HTH"/>
</dbReference>
<dbReference type="Proteomes" id="UP000202966">
    <property type="component" value="Segment"/>
</dbReference>
<accession>A0A0K2CP57</accession>
<proteinExistence type="predicted"/>
<dbReference type="PANTHER" id="PTHR46558">
    <property type="entry name" value="TRACRIPTIONAL REGULATORY PROTEIN-RELATED-RELATED"/>
    <property type="match status" value="1"/>
</dbReference>
<dbReference type="SMART" id="SM00530">
    <property type="entry name" value="HTH_XRE"/>
    <property type="match status" value="1"/>
</dbReference>
<dbReference type="GO" id="GO:0003677">
    <property type="term" value="F:DNA binding"/>
    <property type="evidence" value="ECO:0007669"/>
    <property type="project" value="UniProtKB-KW"/>
</dbReference>
<sequence length="80" mass="9004">MTKTKPRTSLIALRKSKGFTQQALADLVGIHRCFLSKIERGKHSPSLEVAYKIANALDSQIEEIFFGSKVRKTNKQKRSA</sequence>
<dbReference type="PROSITE" id="PS50943">
    <property type="entry name" value="HTH_CROC1"/>
    <property type="match status" value="1"/>
</dbReference>
<evidence type="ECO:0000313" key="3">
    <source>
        <dbReference type="EMBL" id="ALA07324.1"/>
    </source>
</evidence>
<organism evidence="3 4">
    <name type="scientific">Brevibacillus phage Osiris</name>
    <dbReference type="NCBI Taxonomy" id="1691955"/>
    <lineage>
        <taxon>Viruses</taxon>
        <taxon>Duplodnaviria</taxon>
        <taxon>Heunggongvirae</taxon>
        <taxon>Uroviricota</taxon>
        <taxon>Caudoviricetes</taxon>
        <taxon>Jimmervirus</taxon>
        <taxon>Jimmervirus osiris</taxon>
    </lineage>
</organism>
<dbReference type="InterPro" id="IPR010982">
    <property type="entry name" value="Lambda_DNA-bd_dom_sf"/>
</dbReference>
<dbReference type="KEGG" id="vg:26641400"/>
<dbReference type="SUPFAM" id="SSF47413">
    <property type="entry name" value="lambda repressor-like DNA-binding domains"/>
    <property type="match status" value="1"/>
</dbReference>
<evidence type="ECO:0000259" key="2">
    <source>
        <dbReference type="PROSITE" id="PS50943"/>
    </source>
</evidence>
<dbReference type="PANTHER" id="PTHR46558:SF4">
    <property type="entry name" value="DNA-BIDING PHAGE PROTEIN"/>
    <property type="match status" value="1"/>
</dbReference>
<gene>
    <name evidence="3" type="ORF">OSIRIS_61</name>
</gene>
<evidence type="ECO:0000313" key="4">
    <source>
        <dbReference type="Proteomes" id="UP000202966"/>
    </source>
</evidence>
<dbReference type="EMBL" id="KT151956">
    <property type="protein sequence ID" value="ALA07324.1"/>
    <property type="molecule type" value="Genomic_DNA"/>
</dbReference>